<dbReference type="AlphaFoldDB" id="A0A150GW02"/>
<gene>
    <name evidence="1" type="ORF">GPECTOR_5g173</name>
</gene>
<dbReference type="OrthoDB" id="301837at2759"/>
<comment type="caution">
    <text evidence="1">The sequence shown here is derived from an EMBL/GenBank/DDBJ whole genome shotgun (WGS) entry which is preliminary data.</text>
</comment>
<reference evidence="2" key="1">
    <citation type="journal article" date="2016" name="Nat. Commun.">
        <title>The Gonium pectorale genome demonstrates co-option of cell cycle regulation during the evolution of multicellularity.</title>
        <authorList>
            <person name="Hanschen E.R."/>
            <person name="Marriage T.N."/>
            <person name="Ferris P.J."/>
            <person name="Hamaji T."/>
            <person name="Toyoda A."/>
            <person name="Fujiyama A."/>
            <person name="Neme R."/>
            <person name="Noguchi H."/>
            <person name="Minakuchi Y."/>
            <person name="Suzuki M."/>
            <person name="Kawai-Toyooka H."/>
            <person name="Smith D.R."/>
            <person name="Sparks H."/>
            <person name="Anderson J."/>
            <person name="Bakaric R."/>
            <person name="Luria V."/>
            <person name="Karger A."/>
            <person name="Kirschner M.W."/>
            <person name="Durand P.M."/>
            <person name="Michod R.E."/>
            <person name="Nozaki H."/>
            <person name="Olson B.J."/>
        </authorList>
    </citation>
    <scope>NUCLEOTIDE SEQUENCE [LARGE SCALE GENOMIC DNA]</scope>
    <source>
        <strain evidence="2">NIES-2863</strain>
    </source>
</reference>
<evidence type="ECO:0000313" key="1">
    <source>
        <dbReference type="EMBL" id="KXZ54066.1"/>
    </source>
</evidence>
<dbReference type="STRING" id="33097.A0A150GW02"/>
<dbReference type="EMBL" id="LSYV01000006">
    <property type="protein sequence ID" value="KXZ54066.1"/>
    <property type="molecule type" value="Genomic_DNA"/>
</dbReference>
<evidence type="ECO:0000313" key="2">
    <source>
        <dbReference type="Proteomes" id="UP000075714"/>
    </source>
</evidence>
<name>A0A150GW02_GONPE</name>
<organism evidence="1 2">
    <name type="scientific">Gonium pectorale</name>
    <name type="common">Green alga</name>
    <dbReference type="NCBI Taxonomy" id="33097"/>
    <lineage>
        <taxon>Eukaryota</taxon>
        <taxon>Viridiplantae</taxon>
        <taxon>Chlorophyta</taxon>
        <taxon>core chlorophytes</taxon>
        <taxon>Chlorophyceae</taxon>
        <taxon>CS clade</taxon>
        <taxon>Chlamydomonadales</taxon>
        <taxon>Volvocaceae</taxon>
        <taxon>Gonium</taxon>
    </lineage>
</organism>
<keyword evidence="2" id="KW-1185">Reference proteome</keyword>
<dbReference type="Proteomes" id="UP000075714">
    <property type="component" value="Unassembled WGS sequence"/>
</dbReference>
<proteinExistence type="predicted"/>
<sequence length="104" mass="11737">MLRAVQQAARLSARVPALTRGMALEGTKFSEGEKAIEDLYFTKEDQRLMGKLLLKIKEQSDLADKHAAEGVKAAEMSALKQILAKFDLPKEVVDKLIKWKHTHY</sequence>
<accession>A0A150GW02</accession>
<protein>
    <submittedName>
        <fullName evidence="1">Uncharacterized protein</fullName>
    </submittedName>
</protein>